<dbReference type="PROSITE" id="PS50920">
    <property type="entry name" value="SOLCAR"/>
    <property type="match status" value="1"/>
</dbReference>
<dbReference type="Pfam" id="PF00153">
    <property type="entry name" value="Mito_carr"/>
    <property type="match status" value="1"/>
</dbReference>
<dbReference type="InterPro" id="IPR018108">
    <property type="entry name" value="MCP_transmembrane"/>
</dbReference>
<keyword evidence="6" id="KW-1185">Reference proteome</keyword>
<keyword evidence="3 5" id="KW-0812">Transmembrane</keyword>
<dbReference type="AlphaFoldDB" id="A0A915K1Y4"/>
<keyword evidence="4 5" id="KW-0472">Membrane</keyword>
<sequence length="693" mass="78631">MREVDNQMGKQLARYISFMLRNSQSYIIDTTDLMEKEWANMLFARYWVLEDLVSIYNVCQAGCDNEDRDKTVPLQEHLRRTRGRYFDLDHFALMMLIPRDYKPIKKDGYTEDSNPNDIQDVQISDWDNISLDVLDNLRSGTSYWNLDGFETSTPGLQYPMREDGNISLRHAWTAQAGGLRQVKLQQLAPVPVGKMQQPAVVTRAMQAAAVIVVVLPQMQPWVAQKVVVPQHQAPAEVGSMVVNPDFELEEKLIKNIQLNAVARPAREVPQYVTSGQLAETLINYWEWQREQSPLADVVGAKEAKTKAKIKAKTEAKHEVKVRGDIIEEGLEVSNEVVGSSNDNYFDCGVEFSLKMSSGDLSMFDSSNVQVIEWNMLDKSKFLPLSLASVLSVRALVYPLTVIKTRIQVQHGNENYTGTFRTFGQIYKSEGWRGLYRGFFVNGCQVFSSIFYLTAYEKVRELLLSEFDLKNNSIRGLIAGGCASAASQLILVPFDVVSQHMMVFERQKNNPCSTHHFVANQNSAHFKHVFPNEQCARTIVNVPKSSVLESEKCRKVHTSSVIRSTDTLNLTEKLSKNPSLRLAPLICREIYKKDGLVKGFYRGRSATMHLQMFNSLSTELRIANSPMRRIYVRHAWRKFSKQLRALSSIDAPHLVVQGFAAPLSGATLAFLTNPLDLFRSNLQNNKSQILPHEY</sequence>
<dbReference type="PANTHER" id="PTHR46314:SF2">
    <property type="entry name" value="SOLUTE CARRIER FAMILY 25 MEMBER 44"/>
    <property type="match status" value="1"/>
</dbReference>
<dbReference type="GO" id="GO:0009083">
    <property type="term" value="P:branched-chain amino acid catabolic process"/>
    <property type="evidence" value="ECO:0007669"/>
    <property type="project" value="InterPro"/>
</dbReference>
<dbReference type="Proteomes" id="UP000887565">
    <property type="component" value="Unplaced"/>
</dbReference>
<evidence type="ECO:0000256" key="4">
    <source>
        <dbReference type="ARBA" id="ARBA00023136"/>
    </source>
</evidence>
<dbReference type="WBParaSite" id="nRc.2.0.1.t32230-RA">
    <property type="protein sequence ID" value="nRc.2.0.1.t32230-RA"/>
    <property type="gene ID" value="nRc.2.0.1.g32230"/>
</dbReference>
<dbReference type="GO" id="GO:0016020">
    <property type="term" value="C:membrane"/>
    <property type="evidence" value="ECO:0007669"/>
    <property type="project" value="UniProtKB-SubCell"/>
</dbReference>
<evidence type="ECO:0000256" key="2">
    <source>
        <dbReference type="ARBA" id="ARBA00006375"/>
    </source>
</evidence>
<name>A0A915K1Y4_ROMCU</name>
<dbReference type="InterPro" id="IPR023395">
    <property type="entry name" value="MCP_dom_sf"/>
</dbReference>
<reference evidence="7" key="1">
    <citation type="submission" date="2022-11" db="UniProtKB">
        <authorList>
            <consortium name="WormBaseParasite"/>
        </authorList>
    </citation>
    <scope>IDENTIFICATION</scope>
</reference>
<evidence type="ECO:0000313" key="7">
    <source>
        <dbReference type="WBParaSite" id="nRc.2.0.1.t32230-RA"/>
    </source>
</evidence>
<comment type="subcellular location">
    <subcellularLocation>
        <location evidence="1">Membrane</location>
        <topology evidence="1">Multi-pass membrane protein</topology>
    </subcellularLocation>
</comment>
<dbReference type="GO" id="GO:0005739">
    <property type="term" value="C:mitochondrion"/>
    <property type="evidence" value="ECO:0007669"/>
    <property type="project" value="InterPro"/>
</dbReference>
<dbReference type="SUPFAM" id="SSF103506">
    <property type="entry name" value="Mitochondrial carrier"/>
    <property type="match status" value="1"/>
</dbReference>
<organism evidence="6 7">
    <name type="scientific">Romanomermis culicivorax</name>
    <name type="common">Nematode worm</name>
    <dbReference type="NCBI Taxonomy" id="13658"/>
    <lineage>
        <taxon>Eukaryota</taxon>
        <taxon>Metazoa</taxon>
        <taxon>Ecdysozoa</taxon>
        <taxon>Nematoda</taxon>
        <taxon>Enoplea</taxon>
        <taxon>Dorylaimia</taxon>
        <taxon>Mermithida</taxon>
        <taxon>Mermithoidea</taxon>
        <taxon>Mermithidae</taxon>
        <taxon>Romanomermis</taxon>
    </lineage>
</organism>
<evidence type="ECO:0000256" key="3">
    <source>
        <dbReference type="ARBA" id="ARBA00022692"/>
    </source>
</evidence>
<evidence type="ECO:0000256" key="5">
    <source>
        <dbReference type="PROSITE-ProRule" id="PRU00282"/>
    </source>
</evidence>
<comment type="similarity">
    <text evidence="2">Belongs to the mitochondrial carrier (TC 2.A.29) family.</text>
</comment>
<evidence type="ECO:0000313" key="6">
    <source>
        <dbReference type="Proteomes" id="UP000887565"/>
    </source>
</evidence>
<dbReference type="Gene3D" id="1.50.40.10">
    <property type="entry name" value="Mitochondrial carrier domain"/>
    <property type="match status" value="2"/>
</dbReference>
<evidence type="ECO:0000256" key="1">
    <source>
        <dbReference type="ARBA" id="ARBA00004141"/>
    </source>
</evidence>
<dbReference type="PANTHER" id="PTHR46314">
    <property type="entry name" value="SOLUTE CARRIER FAMILY 25 MEMBER 44"/>
    <property type="match status" value="1"/>
</dbReference>
<dbReference type="GO" id="GO:0015658">
    <property type="term" value="F:branched-chain amino acid transmembrane transporter activity"/>
    <property type="evidence" value="ECO:0007669"/>
    <property type="project" value="InterPro"/>
</dbReference>
<proteinExistence type="inferred from homology"/>
<accession>A0A915K1Y4</accession>
<dbReference type="InterPro" id="IPR042164">
    <property type="entry name" value="SLC25A44"/>
</dbReference>
<protein>
    <submittedName>
        <fullName evidence="7">Mitochondrial carrier protein</fullName>
    </submittedName>
</protein>
<feature type="repeat" description="Solcar" evidence="5">
    <location>
        <begin position="379"/>
        <end position="461"/>
    </location>
</feature>